<dbReference type="NCBIfam" id="NF033681">
    <property type="entry name" value="ExeM_NucH_DNase"/>
    <property type="match status" value="1"/>
</dbReference>
<name>A0AAC9BA59_AERVE</name>
<dbReference type="Pfam" id="PF03372">
    <property type="entry name" value="Exo_endo_phos"/>
    <property type="match status" value="1"/>
</dbReference>
<dbReference type="RefSeq" id="WP_064339559.1">
    <property type="nucleotide sequence ID" value="NZ_CAWNYM010000043.1"/>
</dbReference>
<evidence type="ECO:0000259" key="2">
    <source>
        <dbReference type="Pfam" id="PF03372"/>
    </source>
</evidence>
<dbReference type="AlphaFoldDB" id="A0AAC9BA59"/>
<keyword evidence="1" id="KW-0732">Signal</keyword>
<dbReference type="InterPro" id="IPR047971">
    <property type="entry name" value="ExeM-like"/>
</dbReference>
<gene>
    <name evidence="3" type="ORF">WM43_17390</name>
</gene>
<dbReference type="PANTHER" id="PTHR42834:SF1">
    <property type="entry name" value="ENDONUCLEASE_EXONUCLEASE_PHOSPHATASE FAMILY PROTEIN (AFU_ORTHOLOGUE AFUA_3G09210)"/>
    <property type="match status" value="1"/>
</dbReference>
<reference evidence="3 4" key="1">
    <citation type="journal article" date="2016" name="J. Clin. Microbiol.">
        <title>Detection and Whole-Genome Sequencing of Carbapenemase-Producing Aeromonas hydrophila Isolates from Routine Perirectal Surveillance Culture.</title>
        <authorList>
            <person name="Hughes H.Y."/>
            <person name="Conlan S.P."/>
            <person name="Lau A.F."/>
            <person name="Dekker J.P."/>
            <person name="Michelin A.V."/>
            <person name="Youn J.H."/>
            <person name="Henderson D.K."/>
            <person name="Frank K.M."/>
            <person name="Segre J.A."/>
            <person name="Palmore T.N."/>
        </authorList>
    </citation>
    <scope>NUCLEOTIDE SEQUENCE [LARGE SCALE GENOMIC DNA]</scope>
    <source>
        <strain evidence="3 4">AVNIH1</strain>
    </source>
</reference>
<dbReference type="SUPFAM" id="SSF56219">
    <property type="entry name" value="DNase I-like"/>
    <property type="match status" value="1"/>
</dbReference>
<dbReference type="Gene3D" id="3.60.10.10">
    <property type="entry name" value="Endonuclease/exonuclease/phosphatase"/>
    <property type="match status" value="1"/>
</dbReference>
<dbReference type="InterPro" id="IPR036691">
    <property type="entry name" value="Endo/exonu/phosph_ase_sf"/>
</dbReference>
<feature type="chain" id="PRO_5042235655" evidence="1">
    <location>
        <begin position="24"/>
        <end position="721"/>
    </location>
</feature>
<organism evidence="3 4">
    <name type="scientific">Aeromonas veronii</name>
    <dbReference type="NCBI Taxonomy" id="654"/>
    <lineage>
        <taxon>Bacteria</taxon>
        <taxon>Pseudomonadati</taxon>
        <taxon>Pseudomonadota</taxon>
        <taxon>Gammaproteobacteria</taxon>
        <taxon>Aeromonadales</taxon>
        <taxon>Aeromonadaceae</taxon>
        <taxon>Aeromonas</taxon>
    </lineage>
</organism>
<sequence>MKGTRTLLSLAVGLALASSGAHAAFVCPSDPVQLTPIPTIQGTGSASALATTSTSTGAVSPGSFYVKGVVTTVGQSLTKGFYLTDPVGDGDPATSDGIFVYLSDKDFATKYADIKPGAELCLEAQVEEFLGGTQLKLKWDGTSPRIQVLGQGKNVPVSVLKVNDDESLKQALNRHEGMRVRLDSSSDLHLTRNFSFDYKASRTNLELSHKAPLIKPTQLHVASSPEAVALAAQNGSNRLVVESDFKVQNGALPWFPALDADQGYLRIGDKLTGLEGVIVYNKDAFRLVVPSDITLTAGALLRSPEEDRQDAPARLAGSDLRIGSFNVLNYFTSHSSIGGALNILCKDQADADNAKGCNRGAKSQPEFEKQRTKIVNAITAMDADLLGLMEMENNGFEDNSALHNLVTRLNEQQKDASKHYAYVRLPVTALTDGEFFGGDAIMVAMIYRPALLTPSGDASVIKLPEQRYTTGGVAKTAGQRDSLVQTFTLAKSKEPLTLVVNHLKSKGSGCYENGDGKTEPTDLQGKCTEFRVSAAKVLGEAVSKLPGQVLLVGDFNSYAKEDPIRVLTDYNPATSERKIVSASHTFIGDQSYEQLGREVTRSYGLIDLNVKFNKEKAISYSYDGELGTLDYALANPALASKVAGVADWHINSFESSLFEYGSQYTGTLLKSDNPFSASDHDPIIVDLRLESDATKPDTSSGGGALGLGLLALLPLAWRRRR</sequence>
<protein>
    <submittedName>
        <fullName evidence="3">Nuclease</fullName>
    </submittedName>
</protein>
<evidence type="ECO:0000256" key="1">
    <source>
        <dbReference type="SAM" id="SignalP"/>
    </source>
</evidence>
<dbReference type="PANTHER" id="PTHR42834">
    <property type="entry name" value="ENDONUCLEASE/EXONUCLEASE/PHOSPHATASE FAMILY PROTEIN (AFU_ORTHOLOGUE AFUA_3G09210)"/>
    <property type="match status" value="1"/>
</dbReference>
<evidence type="ECO:0000313" key="3">
    <source>
        <dbReference type="EMBL" id="ANB54298.1"/>
    </source>
</evidence>
<accession>A0AAC9BA59</accession>
<evidence type="ECO:0000313" key="4">
    <source>
        <dbReference type="Proteomes" id="UP000076809"/>
    </source>
</evidence>
<dbReference type="CDD" id="cd04486">
    <property type="entry name" value="YhcR_OBF_like"/>
    <property type="match status" value="1"/>
</dbReference>
<dbReference type="InterPro" id="IPR005135">
    <property type="entry name" value="Endo/exonuclease/phosphatase"/>
</dbReference>
<dbReference type="EMBL" id="CP014774">
    <property type="protein sequence ID" value="ANB54298.1"/>
    <property type="molecule type" value="Genomic_DNA"/>
</dbReference>
<dbReference type="GO" id="GO:0003824">
    <property type="term" value="F:catalytic activity"/>
    <property type="evidence" value="ECO:0007669"/>
    <property type="project" value="InterPro"/>
</dbReference>
<feature type="domain" description="Endonuclease/exonuclease/phosphatase" evidence="2">
    <location>
        <begin position="367"/>
        <end position="680"/>
    </location>
</feature>
<dbReference type="Proteomes" id="UP000076809">
    <property type="component" value="Chromosome"/>
</dbReference>
<proteinExistence type="predicted"/>
<feature type="signal peptide" evidence="1">
    <location>
        <begin position="1"/>
        <end position="23"/>
    </location>
</feature>